<evidence type="ECO:0000256" key="3">
    <source>
        <dbReference type="ARBA" id="ARBA00023125"/>
    </source>
</evidence>
<name>A0A2A7N563_MYCAG</name>
<dbReference type="PANTHER" id="PTHR30346:SF29">
    <property type="entry name" value="LYSR SUBSTRATE-BINDING"/>
    <property type="match status" value="1"/>
</dbReference>
<evidence type="ECO:0000313" key="8">
    <source>
        <dbReference type="EMBL" id="PEG38578.1"/>
    </source>
</evidence>
<dbReference type="Proteomes" id="UP000465302">
    <property type="component" value="Unassembled WGS sequence"/>
</dbReference>
<keyword evidence="9" id="KW-1185">Reference proteome</keyword>
<evidence type="ECO:0000313" key="9">
    <source>
        <dbReference type="Proteomes" id="UP000220914"/>
    </source>
</evidence>
<dbReference type="Proteomes" id="UP000220914">
    <property type="component" value="Unassembled WGS sequence"/>
</dbReference>
<dbReference type="GO" id="GO:0003677">
    <property type="term" value="F:DNA binding"/>
    <property type="evidence" value="ECO:0007669"/>
    <property type="project" value="UniProtKB-KW"/>
</dbReference>
<evidence type="ECO:0000313" key="7">
    <source>
        <dbReference type="EMBL" id="GFG53558.1"/>
    </source>
</evidence>
<dbReference type="SUPFAM" id="SSF53850">
    <property type="entry name" value="Periplasmic binding protein-like II"/>
    <property type="match status" value="1"/>
</dbReference>
<dbReference type="Gene3D" id="3.40.190.10">
    <property type="entry name" value="Periplasmic binding protein-like II"/>
    <property type="match status" value="2"/>
</dbReference>
<comment type="similarity">
    <text evidence="1">Belongs to the LysR transcriptional regulatory family.</text>
</comment>
<dbReference type="EMBL" id="PDCP01000019">
    <property type="protein sequence ID" value="PEG38578.1"/>
    <property type="molecule type" value="Genomic_DNA"/>
</dbReference>
<dbReference type="OrthoDB" id="9803735at2"/>
<evidence type="ECO:0000256" key="5">
    <source>
        <dbReference type="ARBA" id="ARBA00023163"/>
    </source>
</evidence>
<dbReference type="GO" id="GO:0003700">
    <property type="term" value="F:DNA-binding transcription factor activity"/>
    <property type="evidence" value="ECO:0007669"/>
    <property type="project" value="InterPro"/>
</dbReference>
<feature type="domain" description="HTH lysR-type" evidence="6">
    <location>
        <begin position="2"/>
        <end position="59"/>
    </location>
</feature>
<organism evidence="8 9">
    <name type="scientific">Mycolicibacterium agri</name>
    <name type="common">Mycobacterium agri</name>
    <dbReference type="NCBI Taxonomy" id="36811"/>
    <lineage>
        <taxon>Bacteria</taxon>
        <taxon>Bacillati</taxon>
        <taxon>Actinomycetota</taxon>
        <taxon>Actinomycetes</taxon>
        <taxon>Mycobacteriales</taxon>
        <taxon>Mycobacteriaceae</taxon>
        <taxon>Mycolicibacterium</taxon>
    </lineage>
</organism>
<protein>
    <submittedName>
        <fullName evidence="8">LysR family transcriptional regulator</fullName>
    </submittedName>
</protein>
<keyword evidence="5" id="KW-0804">Transcription</keyword>
<dbReference type="RefSeq" id="WP_097940458.1">
    <property type="nucleotide sequence ID" value="NZ_BLKS01000001.1"/>
</dbReference>
<reference evidence="7 10" key="2">
    <citation type="journal article" date="2019" name="Emerg. Microbes Infect.">
        <title>Comprehensive subspecies identification of 175 nontuberculous mycobacteria species based on 7547 genomic profiles.</title>
        <authorList>
            <person name="Matsumoto Y."/>
            <person name="Kinjo T."/>
            <person name="Motooka D."/>
            <person name="Nabeya D."/>
            <person name="Jung N."/>
            <person name="Uechi K."/>
            <person name="Horii T."/>
            <person name="Iida T."/>
            <person name="Fujita J."/>
            <person name="Nakamura S."/>
        </authorList>
    </citation>
    <scope>NUCLEOTIDE SEQUENCE [LARGE SCALE GENOMIC DNA]</scope>
    <source>
        <strain evidence="7 10">JCM 6377</strain>
    </source>
</reference>
<dbReference type="EMBL" id="BLKS01000001">
    <property type="protein sequence ID" value="GFG53558.1"/>
    <property type="molecule type" value="Genomic_DNA"/>
</dbReference>
<dbReference type="PANTHER" id="PTHR30346">
    <property type="entry name" value="TRANSCRIPTIONAL DUAL REGULATOR HCAR-RELATED"/>
    <property type="match status" value="1"/>
</dbReference>
<evidence type="ECO:0000259" key="6">
    <source>
        <dbReference type="PROSITE" id="PS50931"/>
    </source>
</evidence>
<dbReference type="InterPro" id="IPR000847">
    <property type="entry name" value="LysR_HTH_N"/>
</dbReference>
<dbReference type="Pfam" id="PF03466">
    <property type="entry name" value="LysR_substrate"/>
    <property type="match status" value="1"/>
</dbReference>
<dbReference type="Pfam" id="PF00126">
    <property type="entry name" value="HTH_1"/>
    <property type="match status" value="1"/>
</dbReference>
<reference evidence="7" key="3">
    <citation type="submission" date="2020-02" db="EMBL/GenBank/DDBJ databases">
        <authorList>
            <person name="Matsumoto Y."/>
            <person name="Motooka D."/>
            <person name="Nakamura S."/>
        </authorList>
    </citation>
    <scope>NUCLEOTIDE SEQUENCE</scope>
    <source>
        <strain evidence="7">JCM 6377</strain>
    </source>
</reference>
<sequence>MLDVRRLRFLVELSHRGTIAAVADALHMSPSGISQQLALLEREAGAVLLERVGRGVRLTDAGRRLADRGADILAALESAQAELRSGEEPPSGTCRVAAFGSAARTFVPVLLECQQRYQGLRIELVESEPEVAVPALLSGEFDLVVSEEYPGTDTEQPRRIDREVLGEDPLEIIAATSLVEGRDLLKDGGGLPWALEPVGAASRAWAVQHCRGLGFSPTVQYESYDLDLLLLLVRHGAAASVLPRLVLPPQRETPALRRLETGYSRTLVSLARRARVGDPSVRAVRDALRGHFA</sequence>
<evidence type="ECO:0000313" key="10">
    <source>
        <dbReference type="Proteomes" id="UP000465302"/>
    </source>
</evidence>
<keyword evidence="4" id="KW-0010">Activator</keyword>
<dbReference type="InterPro" id="IPR036390">
    <property type="entry name" value="WH_DNA-bd_sf"/>
</dbReference>
<keyword evidence="2" id="KW-0805">Transcription regulation</keyword>
<comment type="caution">
    <text evidence="8">The sequence shown here is derived from an EMBL/GenBank/DDBJ whole genome shotgun (WGS) entry which is preliminary data.</text>
</comment>
<evidence type="ECO:0000256" key="1">
    <source>
        <dbReference type="ARBA" id="ARBA00009437"/>
    </source>
</evidence>
<evidence type="ECO:0000256" key="4">
    <source>
        <dbReference type="ARBA" id="ARBA00023159"/>
    </source>
</evidence>
<dbReference type="Gene3D" id="1.10.10.10">
    <property type="entry name" value="Winged helix-like DNA-binding domain superfamily/Winged helix DNA-binding domain"/>
    <property type="match status" value="1"/>
</dbReference>
<keyword evidence="3" id="KW-0238">DNA-binding</keyword>
<dbReference type="PROSITE" id="PS50931">
    <property type="entry name" value="HTH_LYSR"/>
    <property type="match status" value="1"/>
</dbReference>
<evidence type="ECO:0000256" key="2">
    <source>
        <dbReference type="ARBA" id="ARBA00023015"/>
    </source>
</evidence>
<dbReference type="InterPro" id="IPR036388">
    <property type="entry name" value="WH-like_DNA-bd_sf"/>
</dbReference>
<accession>A0A2A7N563</accession>
<dbReference type="AlphaFoldDB" id="A0A2A7N563"/>
<reference evidence="8 9" key="1">
    <citation type="submission" date="2017-10" db="EMBL/GenBank/DDBJ databases">
        <title>The new phylogeny of genus Mycobacterium.</title>
        <authorList>
            <person name="Tortoli E."/>
            <person name="Trovato A."/>
            <person name="Cirillo D.M."/>
        </authorList>
    </citation>
    <scope>NUCLEOTIDE SEQUENCE [LARGE SCALE GENOMIC DNA]</scope>
    <source>
        <strain evidence="8 9">CCUG37673</strain>
    </source>
</reference>
<proteinExistence type="inferred from homology"/>
<dbReference type="SUPFAM" id="SSF46785">
    <property type="entry name" value="Winged helix' DNA-binding domain"/>
    <property type="match status" value="1"/>
</dbReference>
<gene>
    <name evidence="8" type="ORF">CQY20_12825</name>
    <name evidence="7" type="ORF">MAGR_49990</name>
</gene>
<dbReference type="GO" id="GO:0032993">
    <property type="term" value="C:protein-DNA complex"/>
    <property type="evidence" value="ECO:0007669"/>
    <property type="project" value="TreeGrafter"/>
</dbReference>
<dbReference type="InterPro" id="IPR005119">
    <property type="entry name" value="LysR_subst-bd"/>
</dbReference>